<dbReference type="PROSITE" id="PS51257">
    <property type="entry name" value="PROKAR_LIPOPROTEIN"/>
    <property type="match status" value="1"/>
</dbReference>
<dbReference type="Proteomes" id="UP000184203">
    <property type="component" value="Unassembled WGS sequence"/>
</dbReference>
<gene>
    <name evidence="2" type="ORF">SAMN05444342_2950</name>
    <name evidence="1" type="ORF">ZOD2009_21382</name>
</gene>
<evidence type="ECO:0000313" key="1">
    <source>
        <dbReference type="EMBL" id="EFW90188.1"/>
    </source>
</evidence>
<dbReference type="PATRIC" id="fig|797209.4.peg.4194"/>
<reference evidence="4" key="2">
    <citation type="submission" date="2016-11" db="EMBL/GenBank/DDBJ databases">
        <authorList>
            <person name="Varghese N."/>
            <person name="Submissions S."/>
        </authorList>
    </citation>
    <scope>NUCLEOTIDE SEQUENCE [LARGE SCALE GENOMIC DNA]</scope>
    <source>
        <strain evidence="4">DX253</strain>
    </source>
</reference>
<name>E7QZ27_HALPU</name>
<dbReference type="RefSeq" id="WP_007983369.1">
    <property type="nucleotide sequence ID" value="NZ_AEMG01000029.1"/>
</dbReference>
<keyword evidence="4" id="KW-1185">Reference proteome</keyword>
<evidence type="ECO:0000313" key="4">
    <source>
        <dbReference type="Proteomes" id="UP000184203"/>
    </source>
</evidence>
<reference evidence="2" key="3">
    <citation type="submission" date="2016-11" db="EMBL/GenBank/DDBJ databases">
        <authorList>
            <person name="Jaros S."/>
            <person name="Januszkiewicz K."/>
            <person name="Wedrychowicz H."/>
        </authorList>
    </citation>
    <scope>NUCLEOTIDE SEQUENCE [LARGE SCALE GENOMIC DNA]</scope>
    <source>
        <strain evidence="2">DX253</strain>
    </source>
</reference>
<evidence type="ECO:0000313" key="2">
    <source>
        <dbReference type="EMBL" id="SHL08008.1"/>
    </source>
</evidence>
<dbReference type="EMBL" id="AEMG01000029">
    <property type="protein sequence ID" value="EFW90188.1"/>
    <property type="molecule type" value="Genomic_DNA"/>
</dbReference>
<proteinExistence type="predicted"/>
<reference evidence="1 3" key="1">
    <citation type="journal article" date="2014" name="ISME J.">
        <title>Trehalose/2-sulfotrehalose biosynthesis and glycine-betaine uptake are widely spread mechanisms for osmoadaptation in the Halobacteriales.</title>
        <authorList>
            <person name="Youssef N.H."/>
            <person name="Savage-Ashlock K.N."/>
            <person name="McCully A.L."/>
            <person name="Luedtke B."/>
            <person name="Shaw E.I."/>
            <person name="Hoff W.D."/>
            <person name="Elshahed M.S."/>
        </authorList>
    </citation>
    <scope>NUCLEOTIDE SEQUENCE [LARGE SCALE GENOMIC DNA]</scope>
    <source>
        <strain evidence="1 3">DX253</strain>
    </source>
</reference>
<accession>E7QZ27</accession>
<sequence length="122" mass="13207">MQRRDLLRTGGLFVCGGMTALSGCSGVVSKLTGSLEVTTTDSRVTGFGNVVVTASVRNDSDETKSGTLWAQVKVDGGSTYEESENVIVPAHTEKEYQIRLDIDFGESLSADRYSYKAWLESD</sequence>
<protein>
    <submittedName>
        <fullName evidence="1">Uncharacterized protein</fullName>
    </submittedName>
</protein>
<dbReference type="Proteomes" id="UP000003751">
    <property type="component" value="Unassembled WGS sequence"/>
</dbReference>
<dbReference type="EMBL" id="FRAN01000004">
    <property type="protein sequence ID" value="SHL08008.1"/>
    <property type="molecule type" value="Genomic_DNA"/>
</dbReference>
<dbReference type="eggNOG" id="arCOG11346">
    <property type="taxonomic scope" value="Archaea"/>
</dbReference>
<evidence type="ECO:0000313" key="3">
    <source>
        <dbReference type="Proteomes" id="UP000003751"/>
    </source>
</evidence>
<organism evidence="1 3">
    <name type="scientific">Haladaptatus paucihalophilus DX253</name>
    <dbReference type="NCBI Taxonomy" id="797209"/>
    <lineage>
        <taxon>Archaea</taxon>
        <taxon>Methanobacteriati</taxon>
        <taxon>Methanobacteriota</taxon>
        <taxon>Stenosarchaea group</taxon>
        <taxon>Halobacteria</taxon>
        <taxon>Halobacteriales</taxon>
        <taxon>Haladaptataceae</taxon>
        <taxon>Haladaptatus</taxon>
    </lineage>
</organism>
<dbReference type="AlphaFoldDB" id="E7QZ27"/>